<name>A0A8T7M0C8_9CHLR</name>
<dbReference type="PANTHER" id="PTHR37954:SF3">
    <property type="entry name" value="DUF169 DOMAIN-CONTAINING PROTEIN"/>
    <property type="match status" value="1"/>
</dbReference>
<dbReference type="InterPro" id="IPR003748">
    <property type="entry name" value="DUF169"/>
</dbReference>
<proteinExistence type="predicted"/>
<dbReference type="EMBL" id="CP128399">
    <property type="protein sequence ID" value="WJW65530.1"/>
    <property type="molecule type" value="Genomic_DNA"/>
</dbReference>
<reference evidence="1 3" key="1">
    <citation type="submission" date="2020-06" db="EMBL/GenBank/DDBJ databases">
        <title>Anoxygenic phototrophic Chloroflexota member uses a Type I reaction center.</title>
        <authorList>
            <person name="Tsuji J.M."/>
            <person name="Shaw N.A."/>
            <person name="Nagashima S."/>
            <person name="Venkiteswaran J."/>
            <person name="Schiff S.L."/>
            <person name="Hanada S."/>
            <person name="Tank M."/>
            <person name="Neufeld J.D."/>
        </authorList>
    </citation>
    <scope>NUCLEOTIDE SEQUENCE [LARGE SCALE GENOMIC DNA]</scope>
    <source>
        <strain evidence="1">L227-S17</strain>
    </source>
</reference>
<organism evidence="1 3">
    <name type="scientific">Candidatus Chlorohelix allophototropha</name>
    <dbReference type="NCBI Taxonomy" id="3003348"/>
    <lineage>
        <taxon>Bacteria</taxon>
        <taxon>Bacillati</taxon>
        <taxon>Chloroflexota</taxon>
        <taxon>Chloroflexia</taxon>
        <taxon>Candidatus Chloroheliales</taxon>
        <taxon>Candidatus Chloroheliaceae</taxon>
        <taxon>Candidatus Chlorohelix</taxon>
    </lineage>
</organism>
<keyword evidence="4" id="KW-1185">Reference proteome</keyword>
<dbReference type="PANTHER" id="PTHR37954">
    <property type="entry name" value="BLL4979 PROTEIN"/>
    <property type="match status" value="1"/>
</dbReference>
<gene>
    <name evidence="1" type="ORF">HXX08_09760</name>
    <name evidence="2" type="ORF">OZ401_001296</name>
</gene>
<dbReference type="RefSeq" id="WP_341467414.1">
    <property type="nucleotide sequence ID" value="NZ_CP128399.1"/>
</dbReference>
<dbReference type="EMBL" id="JACATZ010000001">
    <property type="protein sequence ID" value="NWJ46152.1"/>
    <property type="molecule type" value="Genomic_DNA"/>
</dbReference>
<dbReference type="Pfam" id="PF02596">
    <property type="entry name" value="DUF169"/>
    <property type="match status" value="1"/>
</dbReference>
<dbReference type="AlphaFoldDB" id="A0A8T7M0C8"/>
<evidence type="ECO:0000313" key="1">
    <source>
        <dbReference type="EMBL" id="NWJ46152.1"/>
    </source>
</evidence>
<reference evidence="2" key="2">
    <citation type="journal article" date="2024" name="Nature">
        <title>Anoxygenic phototroph of the Chloroflexota uses a type I reaction centre.</title>
        <authorList>
            <person name="Tsuji J.M."/>
            <person name="Shaw N.A."/>
            <person name="Nagashima S."/>
            <person name="Venkiteswaran J.J."/>
            <person name="Schiff S.L."/>
            <person name="Watanabe T."/>
            <person name="Fukui M."/>
            <person name="Hanada S."/>
            <person name="Tank M."/>
            <person name="Neufeld J.D."/>
        </authorList>
    </citation>
    <scope>NUCLEOTIDE SEQUENCE</scope>
    <source>
        <strain evidence="2">L227-S17</strain>
    </source>
</reference>
<evidence type="ECO:0000313" key="4">
    <source>
        <dbReference type="Proteomes" id="UP001431572"/>
    </source>
</evidence>
<evidence type="ECO:0000313" key="3">
    <source>
        <dbReference type="Proteomes" id="UP000521676"/>
    </source>
</evidence>
<dbReference type="Proteomes" id="UP001431572">
    <property type="component" value="Chromosome 1"/>
</dbReference>
<accession>A0A8T7M0C8</accession>
<protein>
    <submittedName>
        <fullName evidence="1">DUF169 domain-containing protein</fullName>
    </submittedName>
</protein>
<sequence>MGVENTTPAPYEALDRETVSLKYVYDIIMDKMKVERRPVAITFCEDAPPEGYEALNEPACTLIKEGSSGRKVYVDSSNNACFVGLYHTGMHPGMDMIKDGSYLTMSQGMFTAEGARINKETTPNLPQGQYKAIAAAPLNEVPEGVPVHLLVVICDPQRAMMISGAALARAGSLPFGEVGWSVCSSLYALPFHNRRSIFTIGDGGGRIHNSLKPSELFAVVPAKDMKYIIEMIENFAINAVDMRKEVMPGVYARMRHAGPPPGVSQNS</sequence>
<evidence type="ECO:0000313" key="2">
    <source>
        <dbReference type="EMBL" id="WJW65530.1"/>
    </source>
</evidence>
<dbReference type="Proteomes" id="UP000521676">
    <property type="component" value="Unassembled WGS sequence"/>
</dbReference>